<dbReference type="Proteomes" id="UP000005396">
    <property type="component" value="Unassembled WGS sequence"/>
</dbReference>
<accession>A8RJQ0</accession>
<proteinExistence type="predicted"/>
<dbReference type="SUPFAM" id="SSF50341">
    <property type="entry name" value="CheW-like"/>
    <property type="match status" value="1"/>
</dbReference>
<evidence type="ECO:0000313" key="1">
    <source>
        <dbReference type="EMBL" id="EDP18623.1"/>
    </source>
</evidence>
<reference evidence="1 2" key="1">
    <citation type="submission" date="2007-08" db="EMBL/GenBank/DDBJ databases">
        <authorList>
            <person name="Fulton L."/>
            <person name="Clifton S."/>
            <person name="Fulton B."/>
            <person name="Xu J."/>
            <person name="Minx P."/>
            <person name="Pepin K.H."/>
            <person name="Johnson M."/>
            <person name="Thiruvilangam P."/>
            <person name="Bhonagiri V."/>
            <person name="Nash W.E."/>
            <person name="Mardis E.R."/>
            <person name="Wilson R.K."/>
        </authorList>
    </citation>
    <scope>NUCLEOTIDE SEQUENCE [LARGE SCALE GENOMIC DNA]</scope>
    <source>
        <strain evidence="2">ATCC BAA-613 / DSM 15670 / CCUG 46953 / JCM 12243 / WAL 16351</strain>
    </source>
</reference>
<dbReference type="GO" id="GO:0007165">
    <property type="term" value="P:signal transduction"/>
    <property type="evidence" value="ECO:0007669"/>
    <property type="project" value="InterPro"/>
</dbReference>
<name>A8RJQ0_ENTBW</name>
<dbReference type="GO" id="GO:0006935">
    <property type="term" value="P:chemotaxis"/>
    <property type="evidence" value="ECO:0007669"/>
    <property type="project" value="InterPro"/>
</dbReference>
<dbReference type="PaxDb" id="411902-CLOBOL_00985"/>
<comment type="caution">
    <text evidence="1">The sequence shown here is derived from an EMBL/GenBank/DDBJ whole genome shotgun (WGS) entry which is preliminary data.</text>
</comment>
<dbReference type="HOGENOM" id="CLU_2192386_0_0_9"/>
<dbReference type="InterPro" id="IPR036061">
    <property type="entry name" value="CheW-like_dom_sf"/>
</dbReference>
<reference evidence="1 2" key="2">
    <citation type="submission" date="2007-09" db="EMBL/GenBank/DDBJ databases">
        <title>Draft genome sequence of Clostridium bolteae (ATCC BAA-613).</title>
        <authorList>
            <person name="Sudarsanam P."/>
            <person name="Ley R."/>
            <person name="Guruge J."/>
            <person name="Turnbaugh P.J."/>
            <person name="Mahowald M."/>
            <person name="Liep D."/>
            <person name="Gordon J."/>
        </authorList>
    </citation>
    <scope>NUCLEOTIDE SEQUENCE [LARGE SCALE GENOMIC DNA]</scope>
    <source>
        <strain evidence="2">ATCC BAA-613 / DSM 15670 / CCUG 46953 / JCM 12243 / WAL 16351</strain>
    </source>
</reference>
<sequence>MMELVTVKDGSCTVYVEKNLIKQVVIHPQIQQVPGAPDHICGIMLYERTPVVFCRLGDSGGCTCGFILGLRDGTMIGVIGEPGAEDSGEPEKMMEVMPGIWEKKCDTIE</sequence>
<dbReference type="RefSeq" id="WP_007036048.1">
    <property type="nucleotide sequence ID" value="NZ_DS480671.1"/>
</dbReference>
<dbReference type="eggNOG" id="ENOG5030FVP">
    <property type="taxonomic scope" value="Bacteria"/>
</dbReference>
<organism evidence="1 2">
    <name type="scientific">Enterocloster bolteae (strain ATCC BAA-613 / DSM 15670 / CCUG 46953 / JCM 12243 / WAL 16351)</name>
    <name type="common">Clostridium bolteae</name>
    <dbReference type="NCBI Taxonomy" id="411902"/>
    <lineage>
        <taxon>Bacteria</taxon>
        <taxon>Bacillati</taxon>
        <taxon>Bacillota</taxon>
        <taxon>Clostridia</taxon>
        <taxon>Lachnospirales</taxon>
        <taxon>Lachnospiraceae</taxon>
        <taxon>Enterocloster</taxon>
    </lineage>
</organism>
<dbReference type="EMBL" id="ABCC02000011">
    <property type="protein sequence ID" value="EDP18623.1"/>
    <property type="molecule type" value="Genomic_DNA"/>
</dbReference>
<evidence type="ECO:0000313" key="2">
    <source>
        <dbReference type="Proteomes" id="UP000005396"/>
    </source>
</evidence>
<gene>
    <name evidence="1" type="ORF">CLOBOL_00985</name>
</gene>
<protein>
    <submittedName>
        <fullName evidence="1">Uncharacterized protein</fullName>
    </submittedName>
</protein>
<dbReference type="AlphaFoldDB" id="A8RJQ0"/>